<evidence type="ECO:0000313" key="2">
    <source>
        <dbReference type="EMBL" id="ABO56563.1"/>
    </source>
</evidence>
<accession>A4JJW0</accession>
<organism evidence="2 3">
    <name type="scientific">Burkholderia vietnamiensis (strain G4 / LMG 22486)</name>
    <name type="common">Burkholderia cepacia (strain R1808)</name>
    <dbReference type="NCBI Taxonomy" id="269482"/>
    <lineage>
        <taxon>Bacteria</taxon>
        <taxon>Pseudomonadati</taxon>
        <taxon>Pseudomonadota</taxon>
        <taxon>Betaproteobacteria</taxon>
        <taxon>Burkholderiales</taxon>
        <taxon>Burkholderiaceae</taxon>
        <taxon>Burkholderia</taxon>
        <taxon>Burkholderia cepacia complex</taxon>
    </lineage>
</organism>
<sequence>MCVPPVERAVAEANDVHVRMRSLRIPLRCRRQPLCAARADAASTAARPPRNPIQSRSWSFPDRHTRQRARVILRGRLVSGWDANEADGEDVSRGDEARR</sequence>
<dbReference type="AlphaFoldDB" id="A4JJW0"/>
<protein>
    <submittedName>
        <fullName evidence="2">Uncharacterized protein</fullName>
    </submittedName>
</protein>
<dbReference type="Proteomes" id="UP000002287">
    <property type="component" value="Chromosome 2"/>
</dbReference>
<gene>
    <name evidence="2" type="ordered locus">Bcep1808_3576</name>
</gene>
<name>A4JJW0_BURVG</name>
<reference evidence="3" key="1">
    <citation type="submission" date="2007-03" db="EMBL/GenBank/DDBJ databases">
        <title>Complete sequence of chromosome 2 of Burkholderia vietnamiensis G4.</title>
        <authorList>
            <consortium name="US DOE Joint Genome Institute"/>
            <person name="Copeland A."/>
            <person name="Lucas S."/>
            <person name="Lapidus A."/>
            <person name="Barry K."/>
            <person name="Detter J.C."/>
            <person name="Glavina del Rio T."/>
            <person name="Hammon N."/>
            <person name="Israni S."/>
            <person name="Dalin E."/>
            <person name="Tice H."/>
            <person name="Pitluck S."/>
            <person name="Chain P."/>
            <person name="Malfatti S."/>
            <person name="Shin M."/>
            <person name="Vergez L."/>
            <person name="Schmutz J."/>
            <person name="Larimer F."/>
            <person name="Land M."/>
            <person name="Hauser L."/>
            <person name="Kyrpides N."/>
            <person name="Tiedje J."/>
            <person name="Richardson P."/>
        </authorList>
    </citation>
    <scope>NUCLEOTIDE SEQUENCE [LARGE SCALE GENOMIC DNA]</scope>
    <source>
        <strain evidence="3">G4 / LMG 22486</strain>
    </source>
</reference>
<proteinExistence type="predicted"/>
<evidence type="ECO:0000256" key="1">
    <source>
        <dbReference type="SAM" id="MobiDB-lite"/>
    </source>
</evidence>
<dbReference type="HOGENOM" id="CLU_2314977_0_0_4"/>
<feature type="region of interest" description="Disordered" evidence="1">
    <location>
        <begin position="40"/>
        <end position="61"/>
    </location>
</feature>
<dbReference type="EMBL" id="CP000615">
    <property type="protein sequence ID" value="ABO56563.1"/>
    <property type="molecule type" value="Genomic_DNA"/>
</dbReference>
<dbReference type="KEGG" id="bvi:Bcep1808_3576"/>
<evidence type="ECO:0000313" key="3">
    <source>
        <dbReference type="Proteomes" id="UP000002287"/>
    </source>
</evidence>